<feature type="binding site" evidence="6">
    <location>
        <position position="155"/>
    </location>
    <ligand>
        <name>S-adenosyl-L-methionine</name>
        <dbReference type="ChEBI" id="CHEBI:59789"/>
    </ligand>
</feature>
<comment type="subcellular location">
    <subcellularLocation>
        <location evidence="6">Cytoplasm</location>
    </subcellularLocation>
</comment>
<dbReference type="EMBL" id="JANUCT010000014">
    <property type="protein sequence ID" value="MCS3903988.1"/>
    <property type="molecule type" value="Genomic_DNA"/>
</dbReference>
<comment type="catalytic activity">
    <reaction evidence="6">
        <text>L-lysyl-[protein] + 3 S-adenosyl-L-methionine = N(6),N(6),N(6)-trimethyl-L-lysyl-[protein] + 3 S-adenosyl-L-homocysteine + 3 H(+)</text>
        <dbReference type="Rhea" id="RHEA:54192"/>
        <dbReference type="Rhea" id="RHEA-COMP:9752"/>
        <dbReference type="Rhea" id="RHEA-COMP:13826"/>
        <dbReference type="ChEBI" id="CHEBI:15378"/>
        <dbReference type="ChEBI" id="CHEBI:29969"/>
        <dbReference type="ChEBI" id="CHEBI:57856"/>
        <dbReference type="ChEBI" id="CHEBI:59789"/>
        <dbReference type="ChEBI" id="CHEBI:61961"/>
    </reaction>
</comment>
<gene>
    <name evidence="6" type="primary">prmA</name>
    <name evidence="7" type="ORF">J2T55_002020</name>
</gene>
<evidence type="ECO:0000313" key="8">
    <source>
        <dbReference type="Proteomes" id="UP001204445"/>
    </source>
</evidence>
<evidence type="ECO:0000313" key="7">
    <source>
        <dbReference type="EMBL" id="MCS3903988.1"/>
    </source>
</evidence>
<dbReference type="HAMAP" id="MF_00735">
    <property type="entry name" value="Methyltr_PrmA"/>
    <property type="match status" value="1"/>
</dbReference>
<accession>A0AAE3HNU2</accession>
<dbReference type="Pfam" id="PF06325">
    <property type="entry name" value="PrmA"/>
    <property type="match status" value="1"/>
</dbReference>
<dbReference type="CDD" id="cd02440">
    <property type="entry name" value="AdoMet_MTases"/>
    <property type="match status" value="1"/>
</dbReference>
<dbReference type="InterPro" id="IPR004498">
    <property type="entry name" value="Ribosomal_PrmA_MeTrfase"/>
</dbReference>
<reference evidence="7" key="1">
    <citation type="submission" date="2022-08" db="EMBL/GenBank/DDBJ databases">
        <title>Genomic Encyclopedia of Type Strains, Phase III (KMG-III): the genomes of soil and plant-associated and newly described type strains.</title>
        <authorList>
            <person name="Whitman W."/>
        </authorList>
    </citation>
    <scope>NUCLEOTIDE SEQUENCE</scope>
    <source>
        <strain evidence="7">HMT 1</strain>
    </source>
</reference>
<dbReference type="PANTHER" id="PTHR43648:SF1">
    <property type="entry name" value="ELECTRON TRANSFER FLAVOPROTEIN BETA SUBUNIT LYSINE METHYLTRANSFERASE"/>
    <property type="match status" value="1"/>
</dbReference>
<keyword evidence="4 6" id="KW-0808">Transferase</keyword>
<feature type="binding site" evidence="6">
    <location>
        <position position="133"/>
    </location>
    <ligand>
        <name>S-adenosyl-L-methionine</name>
        <dbReference type="ChEBI" id="CHEBI:59789"/>
    </ligand>
</feature>
<feature type="binding site" evidence="6">
    <location>
        <position position="177"/>
    </location>
    <ligand>
        <name>S-adenosyl-L-methionine</name>
        <dbReference type="ChEBI" id="CHEBI:59789"/>
    </ligand>
</feature>
<keyword evidence="2 6" id="KW-0963">Cytoplasm</keyword>
<comment type="caution">
    <text evidence="7">The sequence shown here is derived from an EMBL/GenBank/DDBJ whole genome shotgun (WGS) entry which is preliminary data.</text>
</comment>
<proteinExistence type="inferred from homology"/>
<keyword evidence="3 6" id="KW-0489">Methyltransferase</keyword>
<evidence type="ECO:0000256" key="5">
    <source>
        <dbReference type="ARBA" id="ARBA00022691"/>
    </source>
</evidence>
<evidence type="ECO:0000256" key="6">
    <source>
        <dbReference type="HAMAP-Rule" id="MF_00735"/>
    </source>
</evidence>
<feature type="binding site" evidence="6">
    <location>
        <position position="218"/>
    </location>
    <ligand>
        <name>S-adenosyl-L-methionine</name>
        <dbReference type="ChEBI" id="CHEBI:59789"/>
    </ligand>
</feature>
<dbReference type="InterPro" id="IPR050078">
    <property type="entry name" value="Ribosomal_L11_MeTrfase_PrmA"/>
</dbReference>
<comment type="function">
    <text evidence="6">Methylates ribosomal protein L11.</text>
</comment>
<dbReference type="RefSeq" id="WP_259055994.1">
    <property type="nucleotide sequence ID" value="NZ_JANUCT010000014.1"/>
</dbReference>
<keyword evidence="7" id="KW-0687">Ribonucleoprotein</keyword>
<dbReference type="Proteomes" id="UP001204445">
    <property type="component" value="Unassembled WGS sequence"/>
</dbReference>
<comment type="similarity">
    <text evidence="1 6">Belongs to the methyltransferase superfamily. PrmA family.</text>
</comment>
<dbReference type="SUPFAM" id="SSF53335">
    <property type="entry name" value="S-adenosyl-L-methionine-dependent methyltransferases"/>
    <property type="match status" value="1"/>
</dbReference>
<evidence type="ECO:0000256" key="2">
    <source>
        <dbReference type="ARBA" id="ARBA00022490"/>
    </source>
</evidence>
<dbReference type="GO" id="GO:0005840">
    <property type="term" value="C:ribosome"/>
    <property type="evidence" value="ECO:0007669"/>
    <property type="project" value="UniProtKB-KW"/>
</dbReference>
<dbReference type="AlphaFoldDB" id="A0AAE3HNU2"/>
<organism evidence="7 8">
    <name type="scientific">Methylohalomonas lacus</name>
    <dbReference type="NCBI Taxonomy" id="398773"/>
    <lineage>
        <taxon>Bacteria</taxon>
        <taxon>Pseudomonadati</taxon>
        <taxon>Pseudomonadota</taxon>
        <taxon>Gammaproteobacteria</taxon>
        <taxon>Methylohalomonadales</taxon>
        <taxon>Methylohalomonadaceae</taxon>
        <taxon>Methylohalomonas</taxon>
    </lineage>
</organism>
<keyword evidence="8" id="KW-1185">Reference proteome</keyword>
<dbReference type="GO" id="GO:0016279">
    <property type="term" value="F:protein-lysine N-methyltransferase activity"/>
    <property type="evidence" value="ECO:0007669"/>
    <property type="project" value="TreeGrafter"/>
</dbReference>
<evidence type="ECO:0000256" key="4">
    <source>
        <dbReference type="ARBA" id="ARBA00022679"/>
    </source>
</evidence>
<evidence type="ECO:0000256" key="1">
    <source>
        <dbReference type="ARBA" id="ARBA00009741"/>
    </source>
</evidence>
<keyword evidence="5 6" id="KW-0949">S-adenosyl-L-methionine</keyword>
<sequence>MSATPDVAWQQLTLDCGLDAAEQVAALLDLAEPASVSFPEPPPGRQLLQALFPAGQTLDHLTTLLASVGDCHWQLEQVADEDWLAVSRASWSPQDLGHGVWIGPGWCEPPTEVRLYLRIDPGQAFGTGQHPTTRLCLGWLIDHADELPTSVIDYGCGTGVLAIAAARLGAGRIVATDIDPLSLTATGDNAMENGVPDQVILVSPAELTRQRAELVLANILLRPLLALAPRLADLVEPGGRIVLSGIMHDQVERCRDAYAGWFEFETPRLEGDWALLVGRRHHDAD</sequence>
<protein>
    <recommendedName>
        <fullName evidence="6">Ribosomal protein L11 methyltransferase</fullName>
        <shortName evidence="6">L11 Mtase</shortName>
        <ecNumber evidence="6">2.1.1.-</ecNumber>
    </recommendedName>
</protein>
<name>A0AAE3HNU2_9GAMM</name>
<evidence type="ECO:0000256" key="3">
    <source>
        <dbReference type="ARBA" id="ARBA00022603"/>
    </source>
</evidence>
<dbReference type="GO" id="GO:0005737">
    <property type="term" value="C:cytoplasm"/>
    <property type="evidence" value="ECO:0007669"/>
    <property type="project" value="UniProtKB-SubCell"/>
</dbReference>
<dbReference type="InterPro" id="IPR029063">
    <property type="entry name" value="SAM-dependent_MTases_sf"/>
</dbReference>
<dbReference type="PANTHER" id="PTHR43648">
    <property type="entry name" value="ELECTRON TRANSFER FLAVOPROTEIN BETA SUBUNIT LYSINE METHYLTRANSFERASE"/>
    <property type="match status" value="1"/>
</dbReference>
<dbReference type="GO" id="GO:0032259">
    <property type="term" value="P:methylation"/>
    <property type="evidence" value="ECO:0007669"/>
    <property type="project" value="UniProtKB-KW"/>
</dbReference>
<keyword evidence="7" id="KW-0689">Ribosomal protein</keyword>
<dbReference type="Gene3D" id="3.40.50.150">
    <property type="entry name" value="Vaccinia Virus protein VP39"/>
    <property type="match status" value="1"/>
</dbReference>
<dbReference type="EC" id="2.1.1.-" evidence="6"/>